<organism evidence="2 3">
    <name type="scientific">Pseudolycoriella hygida</name>
    <dbReference type="NCBI Taxonomy" id="35572"/>
    <lineage>
        <taxon>Eukaryota</taxon>
        <taxon>Metazoa</taxon>
        <taxon>Ecdysozoa</taxon>
        <taxon>Arthropoda</taxon>
        <taxon>Hexapoda</taxon>
        <taxon>Insecta</taxon>
        <taxon>Pterygota</taxon>
        <taxon>Neoptera</taxon>
        <taxon>Endopterygota</taxon>
        <taxon>Diptera</taxon>
        <taxon>Nematocera</taxon>
        <taxon>Sciaroidea</taxon>
        <taxon>Sciaridae</taxon>
        <taxon>Pseudolycoriella</taxon>
    </lineage>
</organism>
<accession>A0A9Q0NGH4</accession>
<dbReference type="GO" id="GO:0005829">
    <property type="term" value="C:cytosol"/>
    <property type="evidence" value="ECO:0007669"/>
    <property type="project" value="TreeGrafter"/>
</dbReference>
<feature type="non-terminal residue" evidence="2">
    <location>
        <position position="1"/>
    </location>
</feature>
<sequence length="138" mass="16159">EIYAPNEKKSFLSVSGEWSGLMESKLNSSDGNKQKPEVFVDVNCIPIFKKNVRPIAEQTEMESRRIWMEVTAGLRLNDIDRATNAKSQVEQKQRNEAKLRKEKNEEWETKNFKPVGDSWIYTKPLSQRLLMEQINEKR</sequence>
<dbReference type="FunFam" id="3.30.70.3490:FF:000001">
    <property type="entry name" value="Oxysterol-binding protein"/>
    <property type="match status" value="1"/>
</dbReference>
<gene>
    <name evidence="2" type="primary">Osbpl9</name>
    <name evidence="2" type="ORF">Bhyg_05025</name>
</gene>
<feature type="region of interest" description="Disordered" evidence="1">
    <location>
        <begin position="85"/>
        <end position="105"/>
    </location>
</feature>
<evidence type="ECO:0000313" key="3">
    <source>
        <dbReference type="Proteomes" id="UP001151699"/>
    </source>
</evidence>
<dbReference type="Proteomes" id="UP001151699">
    <property type="component" value="Chromosome A"/>
</dbReference>
<protein>
    <submittedName>
        <fullName evidence="2">Oxysterol-binding protein-related protein 9</fullName>
    </submittedName>
</protein>
<dbReference type="EMBL" id="WJQU01000001">
    <property type="protein sequence ID" value="KAJ6649785.1"/>
    <property type="molecule type" value="Genomic_DNA"/>
</dbReference>
<evidence type="ECO:0000256" key="1">
    <source>
        <dbReference type="SAM" id="MobiDB-lite"/>
    </source>
</evidence>
<dbReference type="SUPFAM" id="SSF144000">
    <property type="entry name" value="Oxysterol-binding protein-like"/>
    <property type="match status" value="1"/>
</dbReference>
<dbReference type="GO" id="GO:0016020">
    <property type="term" value="C:membrane"/>
    <property type="evidence" value="ECO:0007669"/>
    <property type="project" value="TreeGrafter"/>
</dbReference>
<comment type="caution">
    <text evidence="2">The sequence shown here is derived from an EMBL/GenBank/DDBJ whole genome shotgun (WGS) entry which is preliminary data.</text>
</comment>
<proteinExistence type="predicted"/>
<dbReference type="PANTHER" id="PTHR10972:SF200">
    <property type="entry name" value="OXYSTEROL-BINDING PROTEIN-RELATED PROTEIN 9"/>
    <property type="match status" value="1"/>
</dbReference>
<keyword evidence="3" id="KW-1185">Reference proteome</keyword>
<name>A0A9Q0NGH4_9DIPT</name>
<dbReference type="GO" id="GO:0032934">
    <property type="term" value="F:sterol binding"/>
    <property type="evidence" value="ECO:0007669"/>
    <property type="project" value="TreeGrafter"/>
</dbReference>
<dbReference type="InterPro" id="IPR000648">
    <property type="entry name" value="Oxysterol-bd"/>
</dbReference>
<reference evidence="2" key="1">
    <citation type="submission" date="2022-07" db="EMBL/GenBank/DDBJ databases">
        <authorList>
            <person name="Trinca V."/>
            <person name="Uliana J.V.C."/>
            <person name="Torres T.T."/>
            <person name="Ward R.J."/>
            <person name="Monesi N."/>
        </authorList>
    </citation>
    <scope>NUCLEOTIDE SEQUENCE</scope>
    <source>
        <strain evidence="2">HSMRA1968</strain>
        <tissue evidence="2">Whole embryos</tissue>
    </source>
</reference>
<dbReference type="PANTHER" id="PTHR10972">
    <property type="entry name" value="OXYSTEROL-BINDING PROTEIN-RELATED"/>
    <property type="match status" value="1"/>
</dbReference>
<evidence type="ECO:0000313" key="2">
    <source>
        <dbReference type="EMBL" id="KAJ6649785.1"/>
    </source>
</evidence>
<dbReference type="GO" id="GO:0005794">
    <property type="term" value="C:Golgi apparatus"/>
    <property type="evidence" value="ECO:0007669"/>
    <property type="project" value="TreeGrafter"/>
</dbReference>
<dbReference type="OrthoDB" id="14833at2759"/>
<dbReference type="InterPro" id="IPR037239">
    <property type="entry name" value="OSBP_sf"/>
</dbReference>
<dbReference type="AlphaFoldDB" id="A0A9Q0NGH4"/>
<dbReference type="Gene3D" id="3.30.70.3490">
    <property type="match status" value="1"/>
</dbReference>